<evidence type="ECO:0000259" key="1">
    <source>
        <dbReference type="Pfam" id="PF12728"/>
    </source>
</evidence>
<proteinExistence type="predicted"/>
<dbReference type="EMBL" id="JBDLNV010000004">
    <property type="protein sequence ID" value="MFM1724044.1"/>
    <property type="molecule type" value="Genomic_DNA"/>
</dbReference>
<dbReference type="InterPro" id="IPR009061">
    <property type="entry name" value="DNA-bd_dom_put_sf"/>
</dbReference>
<name>A0ABW9FET9_9NOCA</name>
<reference evidence="2 3" key="1">
    <citation type="submission" date="2023-11" db="EMBL/GenBank/DDBJ databases">
        <authorList>
            <person name="Val-Calvo J."/>
            <person name="Scortti M."/>
            <person name="Vazquez-Boland J."/>
        </authorList>
    </citation>
    <scope>NUCLEOTIDE SEQUENCE [LARGE SCALE GENOMIC DNA]</scope>
    <source>
        <strain evidence="2 3">PAM 2766</strain>
    </source>
</reference>
<accession>A0ABW9FET9</accession>
<keyword evidence="3" id="KW-1185">Reference proteome</keyword>
<dbReference type="InterPro" id="IPR010093">
    <property type="entry name" value="SinI_DNA-bd"/>
</dbReference>
<gene>
    <name evidence="2" type="ORF">ABEU20_002620</name>
</gene>
<organism evidence="2 3">
    <name type="scientific">Rhodococcus parequi</name>
    <dbReference type="NCBI Taxonomy" id="3137122"/>
    <lineage>
        <taxon>Bacteria</taxon>
        <taxon>Bacillati</taxon>
        <taxon>Actinomycetota</taxon>
        <taxon>Actinomycetes</taxon>
        <taxon>Mycobacteriales</taxon>
        <taxon>Nocardiaceae</taxon>
        <taxon>Rhodococcus</taxon>
    </lineage>
</organism>
<sequence>MQRRTPMSKTRYSTLGEAAETLSVSTRTIRRYISAGKLTAYRVGPRVIRVDLSELDRVMRPMGSRA</sequence>
<dbReference type="RefSeq" id="WP_420164604.1">
    <property type="nucleotide sequence ID" value="NZ_JBDLNV010000004.1"/>
</dbReference>
<evidence type="ECO:0000313" key="2">
    <source>
        <dbReference type="EMBL" id="MFM1724044.1"/>
    </source>
</evidence>
<dbReference type="SUPFAM" id="SSF46955">
    <property type="entry name" value="Putative DNA-binding domain"/>
    <property type="match status" value="1"/>
</dbReference>
<protein>
    <submittedName>
        <fullName evidence="2">Helix-turn-helix domain-containing protein</fullName>
    </submittedName>
</protein>
<comment type="caution">
    <text evidence="2">The sequence shown here is derived from an EMBL/GenBank/DDBJ whole genome shotgun (WGS) entry which is preliminary data.</text>
</comment>
<dbReference type="Proteomes" id="UP001629745">
    <property type="component" value="Unassembled WGS sequence"/>
</dbReference>
<dbReference type="Pfam" id="PF12728">
    <property type="entry name" value="HTH_17"/>
    <property type="match status" value="1"/>
</dbReference>
<evidence type="ECO:0000313" key="3">
    <source>
        <dbReference type="Proteomes" id="UP001629745"/>
    </source>
</evidence>
<dbReference type="InterPro" id="IPR041657">
    <property type="entry name" value="HTH_17"/>
</dbReference>
<feature type="domain" description="Helix-turn-helix" evidence="1">
    <location>
        <begin position="14"/>
        <end position="60"/>
    </location>
</feature>
<dbReference type="NCBIfam" id="TIGR01764">
    <property type="entry name" value="excise"/>
    <property type="match status" value="1"/>
</dbReference>